<dbReference type="GO" id="GO:0030313">
    <property type="term" value="C:cell envelope"/>
    <property type="evidence" value="ECO:0007669"/>
    <property type="project" value="UniProtKB-SubCell"/>
</dbReference>
<sequence length="574" mass="67245">MNGTNNDWLKTVKSKLKMEGDRFLQESVTEITFQTYCQFMKEGERQSFEAQYFLRRRRLTIFGLLLYLYPDERAYLEALENEIWQICNEFTWCLPAHLDQDLEEQSYQSYKQTNRLNYTVDLFAAETAFSLAEIVSLFDGQLDQFLIDKIKIEVDRRIFTPYLSTEFHWETATHNWASVCAGSIGSAALYLLEGNEQKGILDRVIVTIEYYLKGFEDDGACQEGYGYWQYGFGYFIYFADLLRKYQNINLLDNPKVKRIAMFQQNSFLALNYVMNFADAEPKAKPMIGFTHYLHQQFPNVHVPPNHLIASDIVDPCGRWAPAIRELWWYDPTIHGDEWPEISQLFDHTSIFLSRWKEKGENYAFALKSGHNNEPHNHNDIGQFILYGMGQVFLRDLGSGQYNKAYFSDERYQFLCNSAEGHSVPVVNGYQPAGQEYKGVFTKVEQHASLDDIEVDMRKAYQDQTLEKFTRTFTCNKENRSLVLKDAFQFSQKPEMLIESFIAADLPYRFKEDSIVLSGDNGELELFYDNKKVVLTVRRRHFNNHQGVQECFLHILFELKQPTKILDLKFAFVFK</sequence>
<dbReference type="Gene3D" id="1.50.10.100">
    <property type="entry name" value="Chondroitin AC/alginate lyase"/>
    <property type="match status" value="1"/>
</dbReference>
<dbReference type="PANTHER" id="PTHR38045">
    <property type="entry name" value="CHROMOSOME 1, WHOLE GENOME SHOTGUN SEQUENCE"/>
    <property type="match status" value="1"/>
</dbReference>
<gene>
    <name evidence="3" type="ORF">SAMN05216179_1581</name>
</gene>
<name>A0A1M7NAB1_9BACI</name>
<organism evidence="3 4">
    <name type="scientific">Gracilibacillus kekensis</name>
    <dbReference type="NCBI Taxonomy" id="1027249"/>
    <lineage>
        <taxon>Bacteria</taxon>
        <taxon>Bacillati</taxon>
        <taxon>Bacillota</taxon>
        <taxon>Bacilli</taxon>
        <taxon>Bacillales</taxon>
        <taxon>Bacillaceae</taxon>
        <taxon>Gracilibacillus</taxon>
    </lineage>
</organism>
<dbReference type="Proteomes" id="UP000184184">
    <property type="component" value="Unassembled WGS sequence"/>
</dbReference>
<keyword evidence="4" id="KW-1185">Reference proteome</keyword>
<dbReference type="RefSeq" id="WP_073201301.1">
    <property type="nucleotide sequence ID" value="NZ_FRCZ01000002.1"/>
</dbReference>
<dbReference type="Pfam" id="PF07940">
    <property type="entry name" value="Hepar_II_III_C"/>
    <property type="match status" value="1"/>
</dbReference>
<evidence type="ECO:0000313" key="3">
    <source>
        <dbReference type="EMBL" id="SHN00017.1"/>
    </source>
</evidence>
<dbReference type="InterPro" id="IPR012480">
    <property type="entry name" value="Hepar_II_III_C"/>
</dbReference>
<dbReference type="AlphaFoldDB" id="A0A1M7NAB1"/>
<dbReference type="InterPro" id="IPR008929">
    <property type="entry name" value="Chondroitin_lyas"/>
</dbReference>
<dbReference type="SUPFAM" id="SSF48230">
    <property type="entry name" value="Chondroitin AC/alginate lyase"/>
    <property type="match status" value="1"/>
</dbReference>
<dbReference type="PANTHER" id="PTHR38045:SF1">
    <property type="entry name" value="HEPARINASE II_III-LIKE PROTEIN"/>
    <property type="match status" value="1"/>
</dbReference>
<comment type="subcellular location">
    <subcellularLocation>
        <location evidence="1">Cell envelope</location>
    </subcellularLocation>
</comment>
<accession>A0A1M7NAB1</accession>
<dbReference type="EMBL" id="FRCZ01000002">
    <property type="protein sequence ID" value="SHN00017.1"/>
    <property type="molecule type" value="Genomic_DNA"/>
</dbReference>
<proteinExistence type="predicted"/>
<protein>
    <submittedName>
        <fullName evidence="3">Heparinase II/III-like protein</fullName>
    </submittedName>
</protein>
<evidence type="ECO:0000313" key="4">
    <source>
        <dbReference type="Proteomes" id="UP000184184"/>
    </source>
</evidence>
<dbReference type="GO" id="GO:0016829">
    <property type="term" value="F:lyase activity"/>
    <property type="evidence" value="ECO:0007669"/>
    <property type="project" value="InterPro"/>
</dbReference>
<feature type="domain" description="Heparinase II/III-like C-terminal" evidence="2">
    <location>
        <begin position="363"/>
        <end position="518"/>
    </location>
</feature>
<dbReference type="STRING" id="1027249.SAMN05216179_1581"/>
<reference evidence="3 4" key="1">
    <citation type="submission" date="2016-11" db="EMBL/GenBank/DDBJ databases">
        <authorList>
            <person name="Jaros S."/>
            <person name="Januszkiewicz K."/>
            <person name="Wedrychowicz H."/>
        </authorList>
    </citation>
    <scope>NUCLEOTIDE SEQUENCE [LARGE SCALE GENOMIC DNA]</scope>
    <source>
        <strain evidence="3 4">CGMCC 1.10681</strain>
    </source>
</reference>
<evidence type="ECO:0000256" key="1">
    <source>
        <dbReference type="ARBA" id="ARBA00004196"/>
    </source>
</evidence>
<dbReference type="Gene3D" id="2.70.98.70">
    <property type="match status" value="1"/>
</dbReference>
<evidence type="ECO:0000259" key="2">
    <source>
        <dbReference type="Pfam" id="PF07940"/>
    </source>
</evidence>